<evidence type="ECO:0000313" key="1">
    <source>
        <dbReference type="EMBL" id="KAJ3551665.1"/>
    </source>
</evidence>
<dbReference type="Proteomes" id="UP001148662">
    <property type="component" value="Unassembled WGS sequence"/>
</dbReference>
<comment type="caution">
    <text evidence="1">The sequence shown here is derived from an EMBL/GenBank/DDBJ whole genome shotgun (WGS) entry which is preliminary data.</text>
</comment>
<keyword evidence="2" id="KW-1185">Reference proteome</keyword>
<name>A0ACC1T2V9_9APHY</name>
<reference evidence="1" key="1">
    <citation type="submission" date="2022-07" db="EMBL/GenBank/DDBJ databases">
        <title>Genome Sequence of Phlebia brevispora.</title>
        <authorList>
            <person name="Buettner E."/>
        </authorList>
    </citation>
    <scope>NUCLEOTIDE SEQUENCE</scope>
    <source>
        <strain evidence="1">MPL23</strain>
    </source>
</reference>
<gene>
    <name evidence="1" type="ORF">NM688_g4573</name>
</gene>
<protein>
    <submittedName>
        <fullName evidence="1">Uncharacterized protein</fullName>
    </submittedName>
</protein>
<sequence length="880" mass="97420">MSEENNYASSSGQIEDGSPGLIAGEKKRRVRACDNCRRRKVRCDGGRASGDKCSNCAAFDYTCTYDRVAVKRYTNPEYVQNLETQLARTQDMLLKLSARLETLNVQGISDDGGLGISSGVRSPPNEGDTSTRFAPPPPTALLPGIVSRSPQDDEELDSSDDETTLRQSLELSIKNLTLRPKRANFFGKSSGLMFLQTALDLRDQYVHGKAPDKGAIHARLANAREEFWDDLSRDSQWITPPEYAYPIQAFPEPPLMQSLVELYFSNLNIFLPLLHRPTFEKELRDGLHLVDEGFGAVVLLVCALGAKFSDDPRVLLDGVKSVHSSGWKWFQCVQSVRKAFRLVPPSLRDLQISCLGAEFLHTSPVAQLSFSCTGQGIRMAQDLGIHRRKVYAKLPPVEGEMMKRAFWILVTLDRAFSSILGRACCIQDEDFDVDYVIECDDEYWFNDKGEPVFQQPPGKPSYIAFFNSLIRLNQILGCVLRTVYAINKSKSLLGFTGPDWEQHIVTELDSALNQWVDTVPNHLKWDPRMENTTYLDQSAFLHTAYYVLQITIHRPYIPSPRKKSPLGFPSLAICTNAARSCIHVMDTQFNRTARSSYQTMIGCFSSAVVLMLNIWGGKHSALSPNMSREVADIHKAMLMLKALERRWYAAGKILDLLSELAMAGDFPLPRFDAGPKQRQQTSNTESLASQNSPMPQSFSQSNAAQTANIQGVFQQTEVPNVLPTQGVIPGTSPTTFNSSDTSLPMHSDELGRFLLHPAFYSHSNPGQFSDAGAWTSSTTSSSGTSATQNNTDASSGSNAMDLDSIFVSNAVPSSRTYQTPQDFLGQTAWDASGNMLDNNSAEMWNSAPVSMEWEDWCTYIQGINGAGSTAGSSESSQPVF</sequence>
<evidence type="ECO:0000313" key="2">
    <source>
        <dbReference type="Proteomes" id="UP001148662"/>
    </source>
</evidence>
<dbReference type="EMBL" id="JANHOG010000769">
    <property type="protein sequence ID" value="KAJ3551665.1"/>
    <property type="molecule type" value="Genomic_DNA"/>
</dbReference>
<organism evidence="1 2">
    <name type="scientific">Phlebia brevispora</name>
    <dbReference type="NCBI Taxonomy" id="194682"/>
    <lineage>
        <taxon>Eukaryota</taxon>
        <taxon>Fungi</taxon>
        <taxon>Dikarya</taxon>
        <taxon>Basidiomycota</taxon>
        <taxon>Agaricomycotina</taxon>
        <taxon>Agaricomycetes</taxon>
        <taxon>Polyporales</taxon>
        <taxon>Meruliaceae</taxon>
        <taxon>Phlebia</taxon>
    </lineage>
</organism>
<proteinExistence type="predicted"/>
<accession>A0ACC1T2V9</accession>